<evidence type="ECO:0000313" key="3">
    <source>
        <dbReference type="EMBL" id="KAF0693518.1"/>
    </source>
</evidence>
<dbReference type="EMBL" id="VJMH01005685">
    <property type="protein sequence ID" value="KAF0693518.1"/>
    <property type="molecule type" value="Genomic_DNA"/>
</dbReference>
<dbReference type="PRINTS" id="PR01217">
    <property type="entry name" value="PRICHEXTENSN"/>
</dbReference>
<feature type="compositionally biased region" description="Pro residues" evidence="1">
    <location>
        <begin position="29"/>
        <end position="87"/>
    </location>
</feature>
<protein>
    <submittedName>
        <fullName evidence="4">Aste57867_15544 protein</fullName>
    </submittedName>
</protein>
<dbReference type="EMBL" id="CAADRA010005706">
    <property type="protein sequence ID" value="VFT92346.1"/>
    <property type="molecule type" value="Genomic_DNA"/>
</dbReference>
<dbReference type="Proteomes" id="UP000332933">
    <property type="component" value="Unassembled WGS sequence"/>
</dbReference>
<keyword evidence="2" id="KW-0472">Membrane</keyword>
<keyword evidence="5" id="KW-1185">Reference proteome</keyword>
<evidence type="ECO:0000256" key="2">
    <source>
        <dbReference type="SAM" id="Phobius"/>
    </source>
</evidence>
<evidence type="ECO:0000256" key="1">
    <source>
        <dbReference type="SAM" id="MobiDB-lite"/>
    </source>
</evidence>
<reference evidence="4 5" key="1">
    <citation type="submission" date="2019-03" db="EMBL/GenBank/DDBJ databases">
        <authorList>
            <person name="Gaulin E."/>
            <person name="Dumas B."/>
        </authorList>
    </citation>
    <scope>NUCLEOTIDE SEQUENCE [LARGE SCALE GENOMIC DNA]</scope>
    <source>
        <strain evidence="4">CBS 568.67</strain>
    </source>
</reference>
<feature type="transmembrane region" description="Helical" evidence="2">
    <location>
        <begin position="363"/>
        <end position="383"/>
    </location>
</feature>
<feature type="compositionally biased region" description="Polar residues" evidence="1">
    <location>
        <begin position="1"/>
        <end position="11"/>
    </location>
</feature>
<name>A0A485L4D5_9STRA</name>
<accession>A0A485L4D5</accession>
<feature type="region of interest" description="Disordered" evidence="1">
    <location>
        <begin position="1"/>
        <end position="87"/>
    </location>
</feature>
<evidence type="ECO:0000313" key="5">
    <source>
        <dbReference type="Proteomes" id="UP000332933"/>
    </source>
</evidence>
<proteinExistence type="predicted"/>
<dbReference type="AlphaFoldDB" id="A0A485L4D5"/>
<reference evidence="3" key="2">
    <citation type="submission" date="2019-06" db="EMBL/GenBank/DDBJ databases">
        <title>Genomics analysis of Aphanomyces spp. identifies a new class of oomycete effector associated with host adaptation.</title>
        <authorList>
            <person name="Gaulin E."/>
        </authorList>
    </citation>
    <scope>NUCLEOTIDE SEQUENCE</scope>
    <source>
        <strain evidence="3">CBS 578.67</strain>
    </source>
</reference>
<gene>
    <name evidence="4" type="primary">Aste57867_15544</name>
    <name evidence="3" type="ORF">As57867_015488</name>
    <name evidence="4" type="ORF">ASTE57867_15544</name>
</gene>
<evidence type="ECO:0000313" key="4">
    <source>
        <dbReference type="EMBL" id="VFT92346.1"/>
    </source>
</evidence>
<keyword evidence="2" id="KW-1133">Transmembrane helix</keyword>
<sequence length="413" mass="44865">MPMNDTVSQTKFAPPFAKRASKPSSPKSPSKPAPRPASKPAPAPPKPAPAAPKPAPVPPPAPPKSRPAPPPSAPSPKRPSPAKPIVPKPRATPIPHYVYVPQPVYVSRPSTVVVVYTRPLYWTQAPCSLGTCHAEFDRCMWLYDGCACFPGLLRCARAHCRAEYDTAMHECHVAYSYRPSCRLQCNPRVYPTPTNVQYKVVSSVRIQGTTAAAFAGSEFDFTQAVAAAMQNATLANASQVVVTMTNETTVGASRGRNLEFAPLDMDGSVTIGGRGPSAVLFIDFEVDVASNASMYQVQFALDQDMQRPNGSSIMASSLLQSGVLFNASQLSFEYTLSAIDPTTVEDDEFDWEVGTELSSSDNALAFSIVCTLLALLACLYCRYRRKQQRLEKTFAQREDDKVRMLGPTHESSM</sequence>
<organism evidence="4 5">
    <name type="scientific">Aphanomyces stellatus</name>
    <dbReference type="NCBI Taxonomy" id="120398"/>
    <lineage>
        <taxon>Eukaryota</taxon>
        <taxon>Sar</taxon>
        <taxon>Stramenopiles</taxon>
        <taxon>Oomycota</taxon>
        <taxon>Saprolegniomycetes</taxon>
        <taxon>Saprolegniales</taxon>
        <taxon>Verrucalvaceae</taxon>
        <taxon>Aphanomyces</taxon>
    </lineage>
</organism>
<feature type="compositionally biased region" description="Low complexity" evidence="1">
    <location>
        <begin position="13"/>
        <end position="28"/>
    </location>
</feature>
<keyword evidence="2" id="KW-0812">Transmembrane</keyword>